<dbReference type="Proteomes" id="UP001302806">
    <property type="component" value="Chromosome"/>
</dbReference>
<sequence>MPNVISKKSLEVRFFAPGNLVSNLDFVESIFGNAGNPNLALNDAALDTEHWIESHRLYCFSSPINNTKEERCRTTSF</sequence>
<evidence type="ECO:0000313" key="2">
    <source>
        <dbReference type="Proteomes" id="UP001302806"/>
    </source>
</evidence>
<reference evidence="1 2" key="1">
    <citation type="submission" date="2023-09" db="EMBL/GenBank/DDBJ databases">
        <title>Thalassobella suaedae gen. nov., sp. nov., a marine bacterium of the family Flavobacteriaceae isolated from a halophyte Suaeda japonica.</title>
        <authorList>
            <person name="Lee S.Y."/>
            <person name="Hwang C.Y."/>
        </authorList>
    </citation>
    <scope>NUCLEOTIDE SEQUENCE [LARGE SCALE GENOMIC DNA]</scope>
    <source>
        <strain evidence="1 2">HL-DH14</strain>
    </source>
</reference>
<dbReference type="RefSeq" id="WP_415865008.1">
    <property type="nucleotide sequence ID" value="NZ_CP134537.1"/>
</dbReference>
<dbReference type="EMBL" id="CP134537">
    <property type="protein sequence ID" value="WNH08306.1"/>
    <property type="molecule type" value="Genomic_DNA"/>
</dbReference>
<name>A0ABY9XQV9_9FLAO</name>
<protein>
    <submittedName>
        <fullName evidence="1">Uncharacterized protein</fullName>
    </submittedName>
</protein>
<organism evidence="1 2">
    <name type="scientific">Thalassobellus suaedae</name>
    <dbReference type="NCBI Taxonomy" id="3074124"/>
    <lineage>
        <taxon>Bacteria</taxon>
        <taxon>Pseudomonadati</taxon>
        <taxon>Bacteroidota</taxon>
        <taxon>Flavobacteriia</taxon>
        <taxon>Flavobacteriales</taxon>
        <taxon>Flavobacteriaceae</taxon>
        <taxon>Thalassobellus</taxon>
    </lineage>
</organism>
<accession>A0ABY9XQV9</accession>
<evidence type="ECO:0000313" key="1">
    <source>
        <dbReference type="EMBL" id="WNH08306.1"/>
    </source>
</evidence>
<proteinExistence type="predicted"/>
<gene>
    <name evidence="1" type="ORF">RHP51_14335</name>
</gene>